<keyword evidence="2" id="KW-1185">Reference proteome</keyword>
<dbReference type="RefSeq" id="WP_090751016.1">
    <property type="nucleotide sequence ID" value="NZ_CZQA01000012.1"/>
</dbReference>
<evidence type="ECO:0008006" key="3">
    <source>
        <dbReference type="Google" id="ProtNLM"/>
    </source>
</evidence>
<gene>
    <name evidence="1" type="ORF">COMA1_60169</name>
</gene>
<dbReference type="OrthoDB" id="9803365at2"/>
<dbReference type="Proteomes" id="UP000199032">
    <property type="component" value="Unassembled WGS sequence"/>
</dbReference>
<evidence type="ECO:0000313" key="1">
    <source>
        <dbReference type="EMBL" id="CUS38945.1"/>
    </source>
</evidence>
<organism evidence="1 2">
    <name type="scientific">Candidatus Nitrospira nitrosa</name>
    <dbReference type="NCBI Taxonomy" id="1742972"/>
    <lineage>
        <taxon>Bacteria</taxon>
        <taxon>Pseudomonadati</taxon>
        <taxon>Nitrospirota</taxon>
        <taxon>Nitrospiria</taxon>
        <taxon>Nitrospirales</taxon>
        <taxon>Nitrospiraceae</taxon>
        <taxon>Nitrospira</taxon>
    </lineage>
</organism>
<sequence>MAILTDHCTATRPLHTGGRDLPPETWLGWMAAFTRCLVGLICTLTLLGLPVSPQTMAQDHHEEYALKAAFLYNFAKFAEWPTMSFPNDHAPFVICLAGNDPFGPNLTSLEGKLVRDRPLATKPIPGNDNLIGCHILYISPGELKQTRNILQTLQKSPVLTVCDAEGCAETGIMLNMRMVENRVALDLNLEAVQQTPLKLSAQLIRLTRIVKGHP</sequence>
<accession>A0A0S4LMZ6</accession>
<proteinExistence type="predicted"/>
<dbReference type="InterPro" id="IPR025293">
    <property type="entry name" value="YfiR/HmsC-like"/>
</dbReference>
<dbReference type="Pfam" id="PF13689">
    <property type="entry name" value="DUF4154"/>
    <property type="match status" value="1"/>
</dbReference>
<dbReference type="EMBL" id="CZQA01000012">
    <property type="protein sequence ID" value="CUS38945.1"/>
    <property type="molecule type" value="Genomic_DNA"/>
</dbReference>
<dbReference type="STRING" id="1742972.COMA1_60169"/>
<name>A0A0S4LMZ6_9BACT</name>
<protein>
    <recommendedName>
        <fullName evidence="3">Transmembrane protein</fullName>
    </recommendedName>
</protein>
<evidence type="ECO:0000313" key="2">
    <source>
        <dbReference type="Proteomes" id="UP000199032"/>
    </source>
</evidence>
<reference evidence="1 2" key="1">
    <citation type="submission" date="2015-10" db="EMBL/GenBank/DDBJ databases">
        <authorList>
            <person name="Gilbert D.G."/>
        </authorList>
    </citation>
    <scope>NUCLEOTIDE SEQUENCE [LARGE SCALE GENOMIC DNA]</scope>
    <source>
        <strain evidence="1">COMA1</strain>
    </source>
</reference>
<dbReference type="AlphaFoldDB" id="A0A0S4LMZ6"/>